<dbReference type="PANTHER" id="PTHR43794:SF11">
    <property type="entry name" value="AMIDOHYDROLASE-RELATED DOMAIN-CONTAINING PROTEIN"/>
    <property type="match status" value="1"/>
</dbReference>
<dbReference type="Pfam" id="PF01979">
    <property type="entry name" value="Amidohydro_1"/>
    <property type="match status" value="1"/>
</dbReference>
<keyword evidence="1 3" id="KW-0378">Hydrolase</keyword>
<proteinExistence type="predicted"/>
<reference evidence="3 4" key="1">
    <citation type="journal article" date="2020" name="ISME J.">
        <title>Parallel Reductive Genome Evolution in Desulfovibrio Ectosymbionts Independently Acquired by Trichonympha Protists in the Termite Gut.</title>
        <authorList>
            <person name="Takeuchi M."/>
            <person name="Kuwahara H."/>
            <person name="Murakami T."/>
            <person name="Takahashi K."/>
            <person name="Kajitani R."/>
            <person name="Toyoda A."/>
            <person name="Itoh T."/>
            <person name="Ohkuma M."/>
            <person name="Hongoh Y."/>
        </authorList>
    </citation>
    <scope>NUCLEOTIDE SEQUENCE [LARGE SCALE GENOMIC DNA]</scope>
    <source>
        <strain evidence="3">ZnDsv-02</strain>
    </source>
</reference>
<dbReference type="Gene3D" id="3.20.20.140">
    <property type="entry name" value="Metal-dependent hydrolases"/>
    <property type="match status" value="1"/>
</dbReference>
<gene>
    <name evidence="3" type="ORF">ZNDK_0857</name>
</gene>
<dbReference type="AlphaFoldDB" id="A0A6L2R6A8"/>
<evidence type="ECO:0000259" key="2">
    <source>
        <dbReference type="Pfam" id="PF01979"/>
    </source>
</evidence>
<sequence length="397" mass="42493">MSVLVLRAKQLLTLAGERPAVGEDLFAPMKKLENAALVVRDGLVADVLSRGNERWPAGAQTRDLGEVCLAPACVNAHTHLQLSHLRGRTVWRKGFVAWITNLIPLLAEPVDADAIEDACADVAAAGTGYVGDISGSLQNGLALTDKSCREAGLNARHFCEWFGFASSASDAKSPWPARCREDITDNPDLQARCAPAAHALYSTAPETLRAARRHCAQTGSVFTFHLAESPEETQLLTTGEGLLRDVYEGRVLPENWRAPGLRPLDYAEQLQLLGTGVLAVHGVQLRHKEIRRLAESGTALCLCPRSNYNLGLGDPPVNDLLENGVLLCLGTDSLASNADLDVRREALALREEMDVPPEALIRMLTINGAAALGIENAGQLAPGFPAAFCALPPALTL</sequence>
<dbReference type="SUPFAM" id="SSF51556">
    <property type="entry name" value="Metallo-dependent hydrolases"/>
    <property type="match status" value="1"/>
</dbReference>
<feature type="domain" description="Amidohydrolase-related" evidence="2">
    <location>
        <begin position="70"/>
        <end position="391"/>
    </location>
</feature>
<dbReference type="PANTHER" id="PTHR43794">
    <property type="entry name" value="AMINOHYDROLASE SSNA-RELATED"/>
    <property type="match status" value="1"/>
</dbReference>
<protein>
    <submittedName>
        <fullName evidence="3">Amidohydrolase family protein</fullName>
    </submittedName>
</protein>
<dbReference type="InterPro" id="IPR032466">
    <property type="entry name" value="Metal_Hydrolase"/>
</dbReference>
<name>A0A6L2R6A8_9BACT</name>
<evidence type="ECO:0000313" key="3">
    <source>
        <dbReference type="EMBL" id="GFH63086.1"/>
    </source>
</evidence>
<dbReference type="SUPFAM" id="SSF51338">
    <property type="entry name" value="Composite domain of metallo-dependent hydrolases"/>
    <property type="match status" value="1"/>
</dbReference>
<organism evidence="3 4">
    <name type="scientific">Candidatus Desulfovibrio kirbyi</name>
    <dbReference type="NCBI Taxonomy" id="2696086"/>
    <lineage>
        <taxon>Bacteria</taxon>
        <taxon>Pseudomonadati</taxon>
        <taxon>Thermodesulfobacteriota</taxon>
        <taxon>Desulfovibrionia</taxon>
        <taxon>Desulfovibrionales</taxon>
        <taxon>Desulfovibrionaceae</taxon>
        <taxon>Desulfovibrio</taxon>
    </lineage>
</organism>
<dbReference type="InterPro" id="IPR006680">
    <property type="entry name" value="Amidohydro-rel"/>
</dbReference>
<evidence type="ECO:0000256" key="1">
    <source>
        <dbReference type="ARBA" id="ARBA00022801"/>
    </source>
</evidence>
<comment type="caution">
    <text evidence="3">The sequence shown here is derived from an EMBL/GenBank/DDBJ whole genome shotgun (WGS) entry which is preliminary data.</text>
</comment>
<dbReference type="EMBL" id="BLLL01000009">
    <property type="protein sequence ID" value="GFH63086.1"/>
    <property type="molecule type" value="Genomic_DNA"/>
</dbReference>
<accession>A0A6L2R6A8</accession>
<dbReference type="InterPro" id="IPR050287">
    <property type="entry name" value="MTA/SAH_deaminase"/>
</dbReference>
<dbReference type="InterPro" id="IPR011059">
    <property type="entry name" value="Metal-dep_hydrolase_composite"/>
</dbReference>
<dbReference type="Proteomes" id="UP000505077">
    <property type="component" value="Unassembled WGS sequence"/>
</dbReference>
<dbReference type="GO" id="GO:0016810">
    <property type="term" value="F:hydrolase activity, acting on carbon-nitrogen (but not peptide) bonds"/>
    <property type="evidence" value="ECO:0007669"/>
    <property type="project" value="InterPro"/>
</dbReference>
<evidence type="ECO:0000313" key="4">
    <source>
        <dbReference type="Proteomes" id="UP000505077"/>
    </source>
</evidence>